<sequence>MGSGIRFRSRSRVRGLDLGVSQRRLQRGVQLVVVVTGAVAVAALRAGVVRRLLQPQQHVHLEQRARAGPTSSGLSCSSACPSGCRGAGLHGNVSLAHLDGSSHAARLP</sequence>
<comment type="caution">
    <text evidence="2">The sequence shown here is derived from an EMBL/GenBank/DDBJ whole genome shotgun (WGS) entry which is preliminary data.</text>
</comment>
<organism evidence="2 3">
    <name type="scientific">Liparis tanakae</name>
    <name type="common">Tanaka's snailfish</name>
    <dbReference type="NCBI Taxonomy" id="230148"/>
    <lineage>
        <taxon>Eukaryota</taxon>
        <taxon>Metazoa</taxon>
        <taxon>Chordata</taxon>
        <taxon>Craniata</taxon>
        <taxon>Vertebrata</taxon>
        <taxon>Euteleostomi</taxon>
        <taxon>Actinopterygii</taxon>
        <taxon>Neopterygii</taxon>
        <taxon>Teleostei</taxon>
        <taxon>Neoteleostei</taxon>
        <taxon>Acanthomorphata</taxon>
        <taxon>Eupercaria</taxon>
        <taxon>Perciformes</taxon>
        <taxon>Cottioidei</taxon>
        <taxon>Cottales</taxon>
        <taxon>Liparidae</taxon>
        <taxon>Liparis</taxon>
    </lineage>
</organism>
<reference evidence="2 3" key="1">
    <citation type="submission" date="2019-03" db="EMBL/GenBank/DDBJ databases">
        <title>First draft genome of Liparis tanakae, snailfish: a comprehensive survey of snailfish specific genes.</title>
        <authorList>
            <person name="Kim W."/>
            <person name="Song I."/>
            <person name="Jeong J.-H."/>
            <person name="Kim D."/>
            <person name="Kim S."/>
            <person name="Ryu S."/>
            <person name="Song J.Y."/>
            <person name="Lee S.K."/>
        </authorList>
    </citation>
    <scope>NUCLEOTIDE SEQUENCE [LARGE SCALE GENOMIC DNA]</scope>
    <source>
        <tissue evidence="2">Muscle</tissue>
    </source>
</reference>
<dbReference type="EMBL" id="SRLO01000492">
    <property type="protein sequence ID" value="TNN54165.1"/>
    <property type="molecule type" value="Genomic_DNA"/>
</dbReference>
<evidence type="ECO:0000313" key="2">
    <source>
        <dbReference type="EMBL" id="TNN54165.1"/>
    </source>
</evidence>
<accession>A0A4Z2GLL6</accession>
<evidence type="ECO:0000313" key="3">
    <source>
        <dbReference type="Proteomes" id="UP000314294"/>
    </source>
</evidence>
<evidence type="ECO:0000256" key="1">
    <source>
        <dbReference type="SAM" id="Phobius"/>
    </source>
</evidence>
<feature type="transmembrane region" description="Helical" evidence="1">
    <location>
        <begin position="28"/>
        <end position="48"/>
    </location>
</feature>
<gene>
    <name evidence="2" type="ORF">EYF80_035593</name>
</gene>
<dbReference type="AlphaFoldDB" id="A0A4Z2GLL6"/>
<dbReference type="Proteomes" id="UP000314294">
    <property type="component" value="Unassembled WGS sequence"/>
</dbReference>
<keyword evidence="1" id="KW-0472">Membrane</keyword>
<name>A0A4Z2GLL6_9TELE</name>
<proteinExistence type="predicted"/>
<keyword evidence="3" id="KW-1185">Reference proteome</keyword>
<keyword evidence="1" id="KW-0812">Transmembrane</keyword>
<protein>
    <submittedName>
        <fullName evidence="2">Uncharacterized protein</fullName>
    </submittedName>
</protein>
<keyword evidence="1" id="KW-1133">Transmembrane helix</keyword>